<organism evidence="8 9">
    <name type="scientific">Acetobacter lovaniensis</name>
    <dbReference type="NCBI Taxonomy" id="104100"/>
    <lineage>
        <taxon>Bacteria</taxon>
        <taxon>Pseudomonadati</taxon>
        <taxon>Pseudomonadota</taxon>
        <taxon>Alphaproteobacteria</taxon>
        <taxon>Acetobacterales</taxon>
        <taxon>Acetobacteraceae</taxon>
        <taxon>Acetobacter</taxon>
    </lineage>
</organism>
<evidence type="ECO:0000256" key="5">
    <source>
        <dbReference type="SAM" id="MobiDB-lite"/>
    </source>
</evidence>
<evidence type="ECO:0000256" key="3">
    <source>
        <dbReference type="ARBA" id="ARBA00022448"/>
    </source>
</evidence>
<dbReference type="AlphaFoldDB" id="A0A841QGC7"/>
<dbReference type="InterPro" id="IPR039424">
    <property type="entry name" value="SBP_5"/>
</dbReference>
<dbReference type="PANTHER" id="PTHR30290:SF10">
    <property type="entry name" value="PERIPLASMIC OLIGOPEPTIDE-BINDING PROTEIN-RELATED"/>
    <property type="match status" value="1"/>
</dbReference>
<dbReference type="GO" id="GO:0030288">
    <property type="term" value="C:outer membrane-bounded periplasmic space"/>
    <property type="evidence" value="ECO:0007669"/>
    <property type="project" value="UniProtKB-ARBA"/>
</dbReference>
<evidence type="ECO:0000259" key="7">
    <source>
        <dbReference type="Pfam" id="PF00496"/>
    </source>
</evidence>
<evidence type="ECO:0000256" key="6">
    <source>
        <dbReference type="SAM" id="SignalP"/>
    </source>
</evidence>
<dbReference type="GO" id="GO:0043190">
    <property type="term" value="C:ATP-binding cassette (ABC) transporter complex"/>
    <property type="evidence" value="ECO:0007669"/>
    <property type="project" value="InterPro"/>
</dbReference>
<accession>A0A841QGC7</accession>
<keyword evidence="3" id="KW-0813">Transport</keyword>
<dbReference type="Pfam" id="PF00496">
    <property type="entry name" value="SBP_bac_5"/>
    <property type="match status" value="1"/>
</dbReference>
<evidence type="ECO:0000256" key="2">
    <source>
        <dbReference type="ARBA" id="ARBA00005695"/>
    </source>
</evidence>
<evidence type="ECO:0000256" key="1">
    <source>
        <dbReference type="ARBA" id="ARBA00004418"/>
    </source>
</evidence>
<proteinExistence type="inferred from homology"/>
<keyword evidence="9" id="KW-1185">Reference proteome</keyword>
<evidence type="ECO:0000256" key="4">
    <source>
        <dbReference type="ARBA" id="ARBA00022729"/>
    </source>
</evidence>
<name>A0A841QGC7_9PROT</name>
<feature type="signal peptide" evidence="6">
    <location>
        <begin position="1"/>
        <end position="31"/>
    </location>
</feature>
<comment type="subcellular location">
    <subcellularLocation>
        <location evidence="1">Periplasm</location>
    </subcellularLocation>
</comment>
<dbReference type="InterPro" id="IPR030678">
    <property type="entry name" value="Peptide/Ni-bd"/>
</dbReference>
<reference evidence="8 9" key="1">
    <citation type="submission" date="2020-08" db="EMBL/GenBank/DDBJ databases">
        <title>Genomic Encyclopedia of Type Strains, Phase IV (KMG-IV): sequencing the most valuable type-strain genomes for metagenomic binning, comparative biology and taxonomic classification.</title>
        <authorList>
            <person name="Goeker M."/>
        </authorList>
    </citation>
    <scope>NUCLEOTIDE SEQUENCE [LARGE SCALE GENOMIC DNA]</scope>
    <source>
        <strain evidence="8 9">DSM 4491</strain>
    </source>
</reference>
<dbReference type="SUPFAM" id="SSF53850">
    <property type="entry name" value="Periplasmic binding protein-like II"/>
    <property type="match status" value="1"/>
</dbReference>
<comment type="similarity">
    <text evidence="2">Belongs to the bacterial solute-binding protein 5 family.</text>
</comment>
<comment type="caution">
    <text evidence="8">The sequence shown here is derived from an EMBL/GenBank/DDBJ whole genome shotgun (WGS) entry which is preliminary data.</text>
</comment>
<dbReference type="PIRSF" id="PIRSF002741">
    <property type="entry name" value="MppA"/>
    <property type="match status" value="1"/>
</dbReference>
<dbReference type="Gene3D" id="3.10.105.10">
    <property type="entry name" value="Dipeptide-binding Protein, Domain 3"/>
    <property type="match status" value="1"/>
</dbReference>
<gene>
    <name evidence="8" type="ORF">HNR55_002102</name>
</gene>
<protein>
    <submittedName>
        <fullName evidence="8">Peptide/nickel transport system substrate-binding protein</fullName>
    </submittedName>
</protein>
<dbReference type="InterPro" id="IPR000914">
    <property type="entry name" value="SBP_5_dom"/>
</dbReference>
<dbReference type="CDD" id="cd08503">
    <property type="entry name" value="PBP2_NikA_DppA_OppA_like_17"/>
    <property type="match status" value="1"/>
</dbReference>
<dbReference type="EMBL" id="JACHIE010000008">
    <property type="protein sequence ID" value="MBB6457506.1"/>
    <property type="molecule type" value="Genomic_DNA"/>
</dbReference>
<evidence type="ECO:0000313" key="8">
    <source>
        <dbReference type="EMBL" id="MBB6457506.1"/>
    </source>
</evidence>
<evidence type="ECO:0000313" key="9">
    <source>
        <dbReference type="Proteomes" id="UP000578000"/>
    </source>
</evidence>
<dbReference type="PANTHER" id="PTHR30290">
    <property type="entry name" value="PERIPLASMIC BINDING COMPONENT OF ABC TRANSPORTER"/>
    <property type="match status" value="1"/>
</dbReference>
<feature type="region of interest" description="Disordered" evidence="5">
    <location>
        <begin position="42"/>
        <end position="70"/>
    </location>
</feature>
<feature type="domain" description="Solute-binding protein family 5" evidence="7">
    <location>
        <begin position="99"/>
        <end position="447"/>
    </location>
</feature>
<dbReference type="RefSeq" id="WP_242005544.1">
    <property type="nucleotide sequence ID" value="NZ_BAABDB010000036.1"/>
</dbReference>
<feature type="chain" id="PRO_5032863289" evidence="6">
    <location>
        <begin position="32"/>
        <end position="541"/>
    </location>
</feature>
<dbReference type="Proteomes" id="UP000578000">
    <property type="component" value="Unassembled WGS sequence"/>
</dbReference>
<dbReference type="GO" id="GO:1904680">
    <property type="term" value="F:peptide transmembrane transporter activity"/>
    <property type="evidence" value="ECO:0007669"/>
    <property type="project" value="TreeGrafter"/>
</dbReference>
<keyword evidence="4 6" id="KW-0732">Signal</keyword>
<dbReference type="GO" id="GO:0015833">
    <property type="term" value="P:peptide transport"/>
    <property type="evidence" value="ECO:0007669"/>
    <property type="project" value="TreeGrafter"/>
</dbReference>
<dbReference type="Gene3D" id="3.40.190.10">
    <property type="entry name" value="Periplasmic binding protein-like II"/>
    <property type="match status" value="1"/>
</dbReference>
<sequence>MLNRRNMMKQGTCLLASGFCAVQPWSGAAWAAGGNADGAGLAGAGPHNAQPRTGGHVRAASTSGSLSDTLDPARQSMATDYMRGNMFYDGLVALDETLTPHPALALSIDSTDFKTWHIQLRRGVCFHDGAPLTSADVVYSILRHKAPELGSQVHYLAMAMRTVKADGPLGVVIELDAPNIAFPSVLGLTNFAIIREGTTQFHKANGTGPFTCAVFQPGIRSVALRNPNFWKSDGVWVDSLELISISDDMARHNALLSGDVDIIASVDPRLVALIRKRNISVLESPTGTYTNLAIRQDVGPGQNPDFVQAMKLLFNREQMRSSIYLGFCRTGNDQPLPPEHRDCNTTLPQTRFDPDKARFLLKKNGFLNQSLPPLICSPAANGSVEMAVLLQNAAQNIGLKLDVRRMPADGYWSQSWMRFPMGFGNVNPRASADMTFALSFTSTAPWNESHWRDPQFDQLLALSRQEPDSAKRHALYNDMQAMIHTGSGVCIPSFITSLDGFHPRIQGLRPHQGGQLMGYNFARHIWVDEQTIPSAVGGTAP</sequence>